<evidence type="ECO:0000256" key="1">
    <source>
        <dbReference type="SAM" id="Phobius"/>
    </source>
</evidence>
<sequence>MEENELPTGERSPLYRFFEMLPAALSIATPLAVIVLTVVDLRLAVAFVAVFVAITIFKGLRTGIDAIRGYRRLRAAESVDWGQLNAELDLVLDRSSSASPRLGLPRALPAPFAARHTELLARLRSEPAGKTAPSRLVHAVVVAAYNEPYEVMAPSIRALTESSIGAENLVVVFAHEERGGEQMRDSVRLLELEFGHLFRAFLPVEHPAGLPDEIPGKGGNITYGGRYLARWVEEQGIDPESVLVTTLDCDNRVHPAYFDYVSYEFVRARDPQRLSFQPISLFVNNVWHAPAPTRVIAAGNSLWNLTSTMRPFSLRNFASHTQPLAALIEMDFWSRRTIVEDGHQYWRSFFHFRGDYGVVPVHVPIYQDAVLAENLPRTLRAQFKQLCRWAYGASDVPFVGVRMLERERAAAPFGATLRRFILLLDSHVTLSTIAPMLAFGVWIPSWFAELFGKTLHEPSESILVNGISETERLAQILGLGTAQVTTPSVQAFIQPIPDFADRLAALLPFLVDSVRPLATVAVVVTIVLTLLTLPPRPPEVSRLRNLGMIAQWVLLPITMICYNALSAITSQLRLLLGRYRESFDVTEKAAVPGANPDDARFDVEMWSSHRRSSTG</sequence>
<proteinExistence type="predicted"/>
<feature type="transmembrane region" description="Helical" evidence="1">
    <location>
        <begin position="546"/>
        <end position="565"/>
    </location>
</feature>
<keyword evidence="1" id="KW-0812">Transmembrane</keyword>
<dbReference type="Pfam" id="PF13632">
    <property type="entry name" value="Glyco_trans_2_3"/>
    <property type="match status" value="1"/>
</dbReference>
<protein>
    <recommendedName>
        <fullName evidence="2">Glycosyltransferase 2-like domain-containing protein</fullName>
    </recommendedName>
</protein>
<organism evidence="3 4">
    <name type="scientific">Leucobacter weissii</name>
    <dbReference type="NCBI Taxonomy" id="1983706"/>
    <lineage>
        <taxon>Bacteria</taxon>
        <taxon>Bacillati</taxon>
        <taxon>Actinomycetota</taxon>
        <taxon>Actinomycetes</taxon>
        <taxon>Micrococcales</taxon>
        <taxon>Microbacteriaceae</taxon>
        <taxon>Leucobacter</taxon>
    </lineage>
</organism>
<feature type="domain" description="Glycosyltransferase 2-like" evidence="2">
    <location>
        <begin position="244"/>
        <end position="444"/>
    </location>
</feature>
<accession>A0A939SC07</accession>
<dbReference type="EMBL" id="JAGDYM010000009">
    <property type="protein sequence ID" value="MBO1901975.1"/>
    <property type="molecule type" value="Genomic_DNA"/>
</dbReference>
<comment type="caution">
    <text evidence="3">The sequence shown here is derived from an EMBL/GenBank/DDBJ whole genome shotgun (WGS) entry which is preliminary data.</text>
</comment>
<feature type="transmembrane region" description="Helical" evidence="1">
    <location>
        <begin position="20"/>
        <end position="39"/>
    </location>
</feature>
<feature type="transmembrane region" description="Helical" evidence="1">
    <location>
        <begin position="516"/>
        <end position="534"/>
    </location>
</feature>
<evidence type="ECO:0000259" key="2">
    <source>
        <dbReference type="Pfam" id="PF13632"/>
    </source>
</evidence>
<dbReference type="RefSeq" id="WP_208097733.1">
    <property type="nucleotide sequence ID" value="NZ_JAGDYM010000009.1"/>
</dbReference>
<dbReference type="PANTHER" id="PTHR36851:SF1">
    <property type="entry name" value="GLYCO_TRANS_2-LIKE DOMAIN-CONTAINING PROTEIN"/>
    <property type="match status" value="1"/>
</dbReference>
<keyword evidence="4" id="KW-1185">Reference proteome</keyword>
<name>A0A939SC07_9MICO</name>
<evidence type="ECO:0000313" key="3">
    <source>
        <dbReference type="EMBL" id="MBO1901975.1"/>
    </source>
</evidence>
<keyword evidence="1" id="KW-1133">Transmembrane helix</keyword>
<evidence type="ECO:0000313" key="4">
    <source>
        <dbReference type="Proteomes" id="UP000664382"/>
    </source>
</evidence>
<dbReference type="InterPro" id="IPR001173">
    <property type="entry name" value="Glyco_trans_2-like"/>
</dbReference>
<gene>
    <name evidence="3" type="ORF">J4H92_08440</name>
</gene>
<reference evidence="3" key="1">
    <citation type="submission" date="2021-03" db="EMBL/GenBank/DDBJ databases">
        <title>Leucobacter chromiisoli sp. nov., isolated from chromium-containing soil of chemical plant.</title>
        <authorList>
            <person name="Xu Z."/>
        </authorList>
    </citation>
    <scope>NUCLEOTIDE SEQUENCE</scope>
    <source>
        <strain evidence="3">S27</strain>
    </source>
</reference>
<dbReference type="PANTHER" id="PTHR36851">
    <property type="entry name" value="UNNAMED PRODUCT"/>
    <property type="match status" value="1"/>
</dbReference>
<dbReference type="AlphaFoldDB" id="A0A939SC07"/>
<feature type="transmembrane region" description="Helical" evidence="1">
    <location>
        <begin position="45"/>
        <end position="64"/>
    </location>
</feature>
<dbReference type="Proteomes" id="UP000664382">
    <property type="component" value="Unassembled WGS sequence"/>
</dbReference>
<keyword evidence="1" id="KW-0472">Membrane</keyword>